<evidence type="ECO:0000256" key="8">
    <source>
        <dbReference type="ARBA" id="ARBA00022892"/>
    </source>
</evidence>
<evidence type="ECO:0000313" key="20">
    <source>
        <dbReference type="Proteomes" id="UP001633002"/>
    </source>
</evidence>
<dbReference type="PRINTS" id="PR00320">
    <property type="entry name" value="GPROTEINBRPT"/>
</dbReference>
<dbReference type="PROSITE" id="PS50294">
    <property type="entry name" value="WD_REPEATS_REGION"/>
    <property type="match status" value="4"/>
</dbReference>
<evidence type="ECO:0000256" key="6">
    <source>
        <dbReference type="ARBA" id="ARBA00022574"/>
    </source>
</evidence>
<evidence type="ECO:0000313" key="19">
    <source>
        <dbReference type="EMBL" id="KAL3692567.1"/>
    </source>
</evidence>
<dbReference type="SUPFAM" id="SSF50978">
    <property type="entry name" value="WD40 repeat-like"/>
    <property type="match status" value="1"/>
</dbReference>
<dbReference type="SMART" id="SM00320">
    <property type="entry name" value="WD40"/>
    <property type="match status" value="7"/>
</dbReference>
<keyword evidence="7" id="KW-0677">Repeat</keyword>
<dbReference type="InterPro" id="IPR056176">
    <property type="entry name" value="TPR_COPA_B"/>
</dbReference>
<dbReference type="Proteomes" id="UP001633002">
    <property type="component" value="Unassembled WGS sequence"/>
</dbReference>
<dbReference type="FunFam" id="1.25.40.470:FF:000001">
    <property type="entry name" value="Coatomer subunit beta"/>
    <property type="match status" value="1"/>
</dbReference>
<comment type="subcellular location">
    <subcellularLocation>
        <location evidence="1 14">Cytoplasmic vesicle</location>
        <location evidence="1 14">COPI-coated vesicle membrane</location>
        <topology evidence="1 14">Peripheral membrane protein</topology>
        <orientation evidence="1 14">Cytoplasmic side</orientation>
    </subcellularLocation>
    <subcellularLocation>
        <location evidence="14">Golgi apparatus membrane</location>
        <topology evidence="14">Peripheral membrane protein</topology>
        <orientation evidence="14">Cytoplasmic side</orientation>
    </subcellularLocation>
    <text evidence="14">The coatomer is cytoplasmic or polymerized on the cytoplasmic side of the Golgi, as well as on the vesicles/buds originating from it.</text>
</comment>
<dbReference type="GO" id="GO:0006886">
    <property type="term" value="P:intracellular protein transport"/>
    <property type="evidence" value="ECO:0007669"/>
    <property type="project" value="UniProtKB-UniRule"/>
</dbReference>
<feature type="domain" description="COPA/B TPR" evidence="18">
    <location>
        <begin position="624"/>
        <end position="804"/>
    </location>
</feature>
<comment type="function">
    <text evidence="13 14">The coatomer is a cytosolic protein complex that binds to dilysine motifs and reversibly associates with Golgi non-clathrin-coated vesicles, which further mediate biosynthetic protein transport from the ER, via the Golgi up to the trans Golgi network. Coatomer complex is required for budding from Golgi membranes, and is essential for the retrograde Golgi-to-ER transport of dilysine-tagged proteins.</text>
</comment>
<dbReference type="SUPFAM" id="SSF51004">
    <property type="entry name" value="C-terminal (heme d1) domain of cytochrome cd1-nitrite reductase"/>
    <property type="match status" value="1"/>
</dbReference>
<dbReference type="Pfam" id="PF23953">
    <property type="entry name" value="TPR_COPA_B"/>
    <property type="match status" value="1"/>
</dbReference>
<keyword evidence="11 14" id="KW-0472">Membrane</keyword>
<dbReference type="PIRSF" id="PIRSF005567">
    <property type="entry name" value="Coatomer_beta'_subunit"/>
    <property type="match status" value="1"/>
</dbReference>
<dbReference type="CDD" id="cd22947">
    <property type="entry name" value="Coatomer_WDAD_beta-like"/>
    <property type="match status" value="1"/>
</dbReference>
<keyword evidence="6 15" id="KW-0853">WD repeat</keyword>
<evidence type="ECO:0000256" key="10">
    <source>
        <dbReference type="ARBA" id="ARBA00023034"/>
    </source>
</evidence>
<feature type="domain" description="COPA/B second beta-propeller" evidence="17">
    <location>
        <begin position="348"/>
        <end position="607"/>
    </location>
</feature>
<keyword evidence="9 14" id="KW-0653">Protein transport</keyword>
<dbReference type="FunFam" id="2.130.10.10:FF:000008">
    <property type="entry name" value="Coatomer subunit beta"/>
    <property type="match status" value="1"/>
</dbReference>
<feature type="compositionally biased region" description="Acidic residues" evidence="16">
    <location>
        <begin position="924"/>
        <end position="940"/>
    </location>
</feature>
<evidence type="ECO:0000256" key="3">
    <source>
        <dbReference type="ARBA" id="ARBA00011775"/>
    </source>
</evidence>
<dbReference type="InterPro" id="IPR006692">
    <property type="entry name" value="Beta-prop_COPA/B_2nd"/>
</dbReference>
<dbReference type="GO" id="GO:0000139">
    <property type="term" value="C:Golgi membrane"/>
    <property type="evidence" value="ECO:0007669"/>
    <property type="project" value="UniProtKB-SubCell"/>
</dbReference>
<keyword evidence="8 14" id="KW-0931">ER-Golgi transport</keyword>
<evidence type="ECO:0000256" key="7">
    <source>
        <dbReference type="ARBA" id="ARBA00022737"/>
    </source>
</evidence>
<keyword evidence="10 14" id="KW-0333">Golgi apparatus</keyword>
<keyword evidence="5 14" id="KW-0963">Cytoplasm</keyword>
<dbReference type="InterPro" id="IPR016453">
    <property type="entry name" value="COPB2"/>
</dbReference>
<gene>
    <name evidence="19" type="ORF">R1sor_006218</name>
</gene>
<dbReference type="InterPro" id="IPR020472">
    <property type="entry name" value="WD40_PAC1"/>
</dbReference>
<evidence type="ECO:0000256" key="12">
    <source>
        <dbReference type="ARBA" id="ARBA00023329"/>
    </source>
</evidence>
<organism evidence="19 20">
    <name type="scientific">Riccia sorocarpa</name>
    <dbReference type="NCBI Taxonomy" id="122646"/>
    <lineage>
        <taxon>Eukaryota</taxon>
        <taxon>Viridiplantae</taxon>
        <taxon>Streptophyta</taxon>
        <taxon>Embryophyta</taxon>
        <taxon>Marchantiophyta</taxon>
        <taxon>Marchantiopsida</taxon>
        <taxon>Marchantiidae</taxon>
        <taxon>Marchantiales</taxon>
        <taxon>Ricciaceae</taxon>
        <taxon>Riccia</taxon>
    </lineage>
</organism>
<evidence type="ECO:0000256" key="5">
    <source>
        <dbReference type="ARBA" id="ARBA00022490"/>
    </source>
</evidence>
<dbReference type="PANTHER" id="PTHR19876:SF2">
    <property type="entry name" value="COATOMER SUBUNIT BETA"/>
    <property type="match status" value="1"/>
</dbReference>
<comment type="subunit">
    <text evidence="3 14">Oligomeric complex that consists of at least the alpha, beta, beta', gamma, delta, epsilon and zeta subunits.</text>
</comment>
<dbReference type="InterPro" id="IPR050844">
    <property type="entry name" value="Coatomer_complex_subunit"/>
</dbReference>
<comment type="caution">
    <text evidence="19">The sequence shown here is derived from an EMBL/GenBank/DDBJ whole genome shotgun (WGS) entry which is preliminary data.</text>
</comment>
<proteinExistence type="inferred from homology"/>
<feature type="repeat" description="WD" evidence="15">
    <location>
        <begin position="167"/>
        <end position="209"/>
    </location>
</feature>
<dbReference type="AlphaFoldDB" id="A0ABD3HLZ5"/>
<feature type="repeat" description="WD" evidence="15">
    <location>
        <begin position="210"/>
        <end position="253"/>
    </location>
</feature>
<dbReference type="GO" id="GO:0005198">
    <property type="term" value="F:structural molecule activity"/>
    <property type="evidence" value="ECO:0007669"/>
    <property type="project" value="UniProtKB-UniRule"/>
</dbReference>
<evidence type="ECO:0000259" key="18">
    <source>
        <dbReference type="Pfam" id="PF23953"/>
    </source>
</evidence>
<dbReference type="PROSITE" id="PS50082">
    <property type="entry name" value="WD_REPEATS_2"/>
    <property type="match status" value="4"/>
</dbReference>
<feature type="region of interest" description="Disordered" evidence="16">
    <location>
        <begin position="917"/>
        <end position="940"/>
    </location>
</feature>
<evidence type="ECO:0000256" key="16">
    <source>
        <dbReference type="SAM" id="MobiDB-lite"/>
    </source>
</evidence>
<comment type="similarity">
    <text evidence="2 14">Belongs to the WD repeat COPB2 family.</text>
</comment>
<evidence type="ECO:0000256" key="2">
    <source>
        <dbReference type="ARBA" id="ARBA00010844"/>
    </source>
</evidence>
<dbReference type="Pfam" id="PF04053">
    <property type="entry name" value="B-prop_COPA_B_2nd"/>
    <property type="match status" value="1"/>
</dbReference>
<name>A0ABD3HLZ5_9MARC</name>
<feature type="repeat" description="WD" evidence="15">
    <location>
        <begin position="124"/>
        <end position="156"/>
    </location>
</feature>
<dbReference type="InterPro" id="IPR036322">
    <property type="entry name" value="WD40_repeat_dom_sf"/>
</dbReference>
<dbReference type="Gene3D" id="2.130.10.10">
    <property type="entry name" value="YVTN repeat-like/Quinoprotein amine dehydrogenase"/>
    <property type="match status" value="1"/>
</dbReference>
<keyword evidence="20" id="KW-1185">Reference proteome</keyword>
<keyword evidence="4 14" id="KW-0813">Transport</keyword>
<dbReference type="CDD" id="cd00200">
    <property type="entry name" value="WD40"/>
    <property type="match status" value="1"/>
</dbReference>
<reference evidence="19 20" key="1">
    <citation type="submission" date="2024-09" db="EMBL/GenBank/DDBJ databases">
        <title>Chromosome-scale assembly of Riccia sorocarpa.</title>
        <authorList>
            <person name="Paukszto L."/>
        </authorList>
    </citation>
    <scope>NUCLEOTIDE SEQUENCE [LARGE SCALE GENOMIC DNA]</scope>
    <source>
        <strain evidence="19">LP-2024</strain>
        <tissue evidence="19">Aerial parts of the thallus</tissue>
    </source>
</reference>
<protein>
    <recommendedName>
        <fullName evidence="14">Coatomer subunit beta'</fullName>
    </recommendedName>
</protein>
<sequence>MRSSGFVIEEGGTGDVAWKMRLTRDSPAIEPLRLEIKRKLAQRSDRVKCVDLHPTEPWILSTLYTGSVFIWNHQTQALVKSFEVTELPVRSAKFIARKQWIVAGSDDMFIRVYNYNTMDKVKSFEAHTDYIRCVAVHPTLPYVLSSSDDMLIKLWDWDKGWTCTQIFEGHSHYVMQVVFNPKDTNTFASASLDRTIKIWNLGSPEPNFTLEAHLKGVNCVDYFTGGDRPYLITGSDDQTAKVWDYQTKSCVQTLEGHTHNVSAVCFHPELPIIITGSEDGTIRIWHATTYRLENTLNYGLERVWTIGYLKGSNRVAIGYDEGTIMIKIGREEPVASMDNGGKIIWAKHNEIQTVNIKAVGADFEVTDGERLPLGVKELGSCDLYPQSLKHNPNGRFVVVCGDGEYIIYTALAWRNRSFGSALEFVWAADGEYAVRESTSKIKIFSKNFQERKSIRPTFSAEGIFGGNLLAVRSNDFVCFYDWAECRVVRRIDVIVKNIYWSDGGDLIAIASDNSFYILKYNRDAVTAYLESGKPVDEQGVEDAFELLHEVSERIRTGIWVGDCFIYNNSTWRLNYCVGGEVTTMYHLDRPMYLLGYLASQSRVYLIDKEFNVMSYTLLLSLIEYKTLVLRGDFERAEELLPTIPKEHLNSVARFLESRGMLEEALDVATDPDYKFDLAVQLGKLDIAKSIAVDAQSEGKWKQLGELAMSAGQLSVAEECLTQASDLSGLLLLYSALGDAEGLEKLAAAAKEQGKMNVAFLCLFLLQKLEDCVQLLVESNRIPEAAFFARTYLPSQVSEVVGLWRNDLKKINQKAAESLADPQEYPNLFPDWQWALEAEAKMKENRGNFLPSREFLNYVTSKQNVDLIEEIKALHLKENGGANGEADLQDGEYYDEYQDEAGADGEQYVEAEGEFVETSGNGLEVNEEDWALNGDDDSVEK</sequence>
<dbReference type="Gene3D" id="1.25.40.470">
    <property type="match status" value="1"/>
</dbReference>
<evidence type="ECO:0000256" key="14">
    <source>
        <dbReference type="PIRNR" id="PIRNR005567"/>
    </source>
</evidence>
<dbReference type="Pfam" id="PF00400">
    <property type="entry name" value="WD40"/>
    <property type="match status" value="6"/>
</dbReference>
<evidence type="ECO:0000256" key="15">
    <source>
        <dbReference type="PROSITE-ProRule" id="PRU00221"/>
    </source>
</evidence>
<evidence type="ECO:0000256" key="1">
    <source>
        <dbReference type="ARBA" id="ARBA00004347"/>
    </source>
</evidence>
<dbReference type="InterPro" id="IPR015943">
    <property type="entry name" value="WD40/YVTN_repeat-like_dom_sf"/>
</dbReference>
<dbReference type="GO" id="GO:0016192">
    <property type="term" value="P:vesicle-mediated transport"/>
    <property type="evidence" value="ECO:0007669"/>
    <property type="project" value="UniProtKB-KW"/>
</dbReference>
<evidence type="ECO:0000256" key="9">
    <source>
        <dbReference type="ARBA" id="ARBA00022927"/>
    </source>
</evidence>
<evidence type="ECO:0000256" key="13">
    <source>
        <dbReference type="ARBA" id="ARBA00025536"/>
    </source>
</evidence>
<dbReference type="GO" id="GO:0030663">
    <property type="term" value="C:COPI-coated vesicle membrane"/>
    <property type="evidence" value="ECO:0007669"/>
    <property type="project" value="UniProtKB-SubCell"/>
</dbReference>
<dbReference type="PANTHER" id="PTHR19876">
    <property type="entry name" value="COATOMER"/>
    <property type="match status" value="1"/>
</dbReference>
<feature type="repeat" description="WD" evidence="15">
    <location>
        <begin position="254"/>
        <end position="295"/>
    </location>
</feature>
<evidence type="ECO:0000256" key="4">
    <source>
        <dbReference type="ARBA" id="ARBA00022448"/>
    </source>
</evidence>
<dbReference type="InterPro" id="IPR001680">
    <property type="entry name" value="WD40_rpt"/>
</dbReference>
<dbReference type="InterPro" id="IPR011048">
    <property type="entry name" value="Haem_d1_sf"/>
</dbReference>
<keyword evidence="12 14" id="KW-0968">Cytoplasmic vesicle</keyword>
<dbReference type="EMBL" id="JBJQOH010000003">
    <property type="protein sequence ID" value="KAL3692567.1"/>
    <property type="molecule type" value="Genomic_DNA"/>
</dbReference>
<evidence type="ECO:0000259" key="17">
    <source>
        <dbReference type="Pfam" id="PF04053"/>
    </source>
</evidence>
<accession>A0ABD3HLZ5</accession>
<evidence type="ECO:0000256" key="11">
    <source>
        <dbReference type="ARBA" id="ARBA00023136"/>
    </source>
</evidence>